<dbReference type="InterPro" id="IPR036427">
    <property type="entry name" value="Bromodomain-like_sf"/>
</dbReference>
<evidence type="ECO:0000256" key="3">
    <source>
        <dbReference type="SAM" id="MobiDB-lite"/>
    </source>
</evidence>
<dbReference type="GO" id="GO:0000785">
    <property type="term" value="C:chromatin"/>
    <property type="evidence" value="ECO:0007669"/>
    <property type="project" value="TreeGrafter"/>
</dbReference>
<feature type="region of interest" description="Disordered" evidence="3">
    <location>
        <begin position="652"/>
        <end position="694"/>
    </location>
</feature>
<dbReference type="CDD" id="cd05500">
    <property type="entry name" value="Bromo_BDF1_2_I"/>
    <property type="match status" value="1"/>
</dbReference>
<reference evidence="7" key="1">
    <citation type="journal article" date="2015" name="Genome Announc.">
        <title>Draft genome sequence of the fungus Penicillium brasilianum MG11.</title>
        <authorList>
            <person name="Horn F."/>
            <person name="Linde J."/>
            <person name="Mattern D.J."/>
            <person name="Walther G."/>
            <person name="Guthke R."/>
            <person name="Brakhage A.A."/>
            <person name="Valiante V."/>
        </authorList>
    </citation>
    <scope>NUCLEOTIDE SEQUENCE [LARGE SCALE GENOMIC DNA]</scope>
    <source>
        <strain evidence="7">MG11</strain>
    </source>
</reference>
<evidence type="ECO:0000313" key="6">
    <source>
        <dbReference type="EMBL" id="CEJ62370.1"/>
    </source>
</evidence>
<dbReference type="PRINTS" id="PR00503">
    <property type="entry name" value="BROMODOMAIN"/>
</dbReference>
<feature type="compositionally biased region" description="Low complexity" evidence="3">
    <location>
        <begin position="424"/>
        <end position="444"/>
    </location>
</feature>
<dbReference type="SUPFAM" id="SSF47370">
    <property type="entry name" value="Bromodomain"/>
    <property type="match status" value="2"/>
</dbReference>
<feature type="compositionally biased region" description="Acidic residues" evidence="3">
    <location>
        <begin position="830"/>
        <end position="846"/>
    </location>
</feature>
<dbReference type="InterPro" id="IPR038336">
    <property type="entry name" value="NET_sf"/>
</dbReference>
<dbReference type="OrthoDB" id="784962at2759"/>
<feature type="region of interest" description="Disordered" evidence="3">
    <location>
        <begin position="605"/>
        <end position="633"/>
    </location>
</feature>
<dbReference type="InterPro" id="IPR050935">
    <property type="entry name" value="Bromo_chromatin_reader"/>
</dbReference>
<dbReference type="AlphaFoldDB" id="A0A0F7U3S0"/>
<dbReference type="PROSITE" id="PS50014">
    <property type="entry name" value="BROMODOMAIN_2"/>
    <property type="match status" value="2"/>
</dbReference>
<dbReference type="EMBL" id="CDHK01000015">
    <property type="protein sequence ID" value="CEJ62370.1"/>
    <property type="molecule type" value="Genomic_DNA"/>
</dbReference>
<dbReference type="InterPro" id="IPR018359">
    <property type="entry name" value="Bromodomain_CS"/>
</dbReference>
<sequence>MATPPPEAPTVMKEDKPQLPPSPTVGSAPEVAPNSAPVATPDIKADGPAPTENHTPTTNGNAPHSPATANSTGSAASPPKSPVPDASEAAVPTAPTSTDTPPSSALPAPQETRAPEETATPSLTPHLPQPQTADSVTSAATNGSAEKSGANTPQTSAFPSTGTMPPGDFDSPADAPSDAMAVDAPEKASAAPVKTELPHHPTTESATPSLPPFQTDQEMKDAPSAPMSPSKVSREREIDPAEEPAAKRTKVENENGVPVNNKAPALPTPATETPGPVFTGGDSPMTKMQHKFLIKQISTLKRMHDSRFYRVPVDPIALNVPNYPSVITRPMDLGTIEKKLKANQYSTSQAVLDDFALMVQNAHTFNGPEHLVSQEGAKLLATFQKMLNNLPKADEVEEKKKPKKATEKTSAARREPRTSTGGQVAAPTPTIPAPVVAAPKATSPQSATFALGPEGLPVIRRDSANADGRPKRSIHPPKRDLPYSTKPKKKKYQWELRFCQEVLEELYKPKHQAIAIAFYYPVDPVALNIPTYHSVIKHPMDMSTIKVKLTTGQYENAKEFHSDVKLMFKNCYRFNLEGDPTYLAGKALEEIFDKKWNGKQEYLAKHEPPQEHNSESSEEESDEEAEESDEDMEKLSLLQRQIAEMSRQVELIQKKKKTPPAKKGSKSGKPGVVKKDAKKSGSKKDKKSKSLSKVEKSRNITYYEKQIISNGISSLPDKKMQEALGIIQQNVPALKGTQEAEIELDIDELPNEVLLMLLKFVKKNVPHIMDDEEPLSVGGNVAPAAPKPKKNKPMSKYEQEAQINMLESNLSRFQGGSGSPAPMPSVEANESSDDESDDDSEESEEE</sequence>
<feature type="compositionally biased region" description="Polar residues" evidence="3">
    <location>
        <begin position="52"/>
        <end position="75"/>
    </location>
</feature>
<feature type="region of interest" description="Disordered" evidence="3">
    <location>
        <begin position="777"/>
        <end position="846"/>
    </location>
</feature>
<dbReference type="Gene3D" id="1.20.920.10">
    <property type="entry name" value="Bromodomain-like"/>
    <property type="match status" value="2"/>
</dbReference>
<dbReference type="PROSITE" id="PS51525">
    <property type="entry name" value="NET"/>
    <property type="match status" value="1"/>
</dbReference>
<dbReference type="SMART" id="SM00297">
    <property type="entry name" value="BROMO"/>
    <property type="match status" value="2"/>
</dbReference>
<feature type="domain" description="Bromo" evidence="4">
    <location>
        <begin position="510"/>
        <end position="582"/>
    </location>
</feature>
<dbReference type="GO" id="GO:0006355">
    <property type="term" value="P:regulation of DNA-templated transcription"/>
    <property type="evidence" value="ECO:0007669"/>
    <property type="project" value="TreeGrafter"/>
</dbReference>
<feature type="compositionally biased region" description="Polar residues" evidence="3">
    <location>
        <begin position="203"/>
        <end position="216"/>
    </location>
</feature>
<dbReference type="PANTHER" id="PTHR22880:SF225">
    <property type="entry name" value="BROMODOMAIN-CONTAINING PROTEIN BET-1-RELATED"/>
    <property type="match status" value="1"/>
</dbReference>
<feature type="compositionally biased region" description="Basic residues" evidence="3">
    <location>
        <begin position="654"/>
        <end position="666"/>
    </location>
</feature>
<dbReference type="GO" id="GO:0006338">
    <property type="term" value="P:chromatin remodeling"/>
    <property type="evidence" value="ECO:0007669"/>
    <property type="project" value="TreeGrafter"/>
</dbReference>
<feature type="compositionally biased region" description="Basic and acidic residues" evidence="3">
    <location>
        <begin position="232"/>
        <end position="253"/>
    </location>
</feature>
<feature type="compositionally biased region" description="Basic and acidic residues" evidence="3">
    <location>
        <begin position="459"/>
        <end position="470"/>
    </location>
</feature>
<gene>
    <name evidence="6" type="ORF">PMG11_10871</name>
</gene>
<feature type="compositionally biased region" description="Basic and acidic residues" evidence="3">
    <location>
        <begin position="673"/>
        <end position="683"/>
    </location>
</feature>
<feature type="compositionally biased region" description="Low complexity" evidence="3">
    <location>
        <begin position="89"/>
        <end position="109"/>
    </location>
</feature>
<dbReference type="Proteomes" id="UP000042958">
    <property type="component" value="Unassembled WGS sequence"/>
</dbReference>
<keyword evidence="1 2" id="KW-0103">Bromodomain</keyword>
<evidence type="ECO:0000313" key="7">
    <source>
        <dbReference type="Proteomes" id="UP000042958"/>
    </source>
</evidence>
<feature type="compositionally biased region" description="Low complexity" evidence="3">
    <location>
        <begin position="263"/>
        <end position="276"/>
    </location>
</feature>
<dbReference type="PANTHER" id="PTHR22880">
    <property type="entry name" value="FALZ-RELATED BROMODOMAIN-CONTAINING PROTEINS"/>
    <property type="match status" value="1"/>
</dbReference>
<organism evidence="6 7">
    <name type="scientific">Penicillium brasilianum</name>
    <dbReference type="NCBI Taxonomy" id="104259"/>
    <lineage>
        <taxon>Eukaryota</taxon>
        <taxon>Fungi</taxon>
        <taxon>Dikarya</taxon>
        <taxon>Ascomycota</taxon>
        <taxon>Pezizomycotina</taxon>
        <taxon>Eurotiomycetes</taxon>
        <taxon>Eurotiomycetidae</taxon>
        <taxon>Eurotiales</taxon>
        <taxon>Aspergillaceae</taxon>
        <taxon>Penicillium</taxon>
    </lineage>
</organism>
<proteinExistence type="predicted"/>
<protein>
    <recommendedName>
        <fullName evidence="8">Transcription regulator BDF1</fullName>
    </recommendedName>
</protein>
<evidence type="ECO:0000259" key="4">
    <source>
        <dbReference type="PROSITE" id="PS50014"/>
    </source>
</evidence>
<dbReference type="Pfam" id="PF17035">
    <property type="entry name" value="BET"/>
    <property type="match status" value="1"/>
</dbReference>
<dbReference type="Gene3D" id="1.20.1270.220">
    <property type="match status" value="1"/>
</dbReference>
<evidence type="ECO:0008006" key="8">
    <source>
        <dbReference type="Google" id="ProtNLM"/>
    </source>
</evidence>
<feature type="compositionally biased region" description="Basic and acidic residues" evidence="3">
    <location>
        <begin position="392"/>
        <end position="417"/>
    </location>
</feature>
<dbReference type="PROSITE" id="PS00633">
    <property type="entry name" value="BROMODOMAIN_1"/>
    <property type="match status" value="1"/>
</dbReference>
<dbReference type="InterPro" id="IPR001487">
    <property type="entry name" value="Bromodomain"/>
</dbReference>
<dbReference type="Pfam" id="PF00439">
    <property type="entry name" value="Bromodomain"/>
    <property type="match status" value="2"/>
</dbReference>
<feature type="region of interest" description="Disordered" evidence="3">
    <location>
        <begin position="392"/>
        <end position="486"/>
    </location>
</feature>
<name>A0A0F7U3S0_PENBI</name>
<evidence type="ECO:0000256" key="1">
    <source>
        <dbReference type="ARBA" id="ARBA00023117"/>
    </source>
</evidence>
<feature type="compositionally biased region" description="Low complexity" evidence="3">
    <location>
        <begin position="165"/>
        <end position="183"/>
    </location>
</feature>
<dbReference type="GO" id="GO:0005634">
    <property type="term" value="C:nucleus"/>
    <property type="evidence" value="ECO:0007669"/>
    <property type="project" value="TreeGrafter"/>
</dbReference>
<dbReference type="STRING" id="104259.A0A0F7U3S0"/>
<evidence type="ECO:0000256" key="2">
    <source>
        <dbReference type="PROSITE-ProRule" id="PRU00035"/>
    </source>
</evidence>
<feature type="domain" description="NET" evidence="5">
    <location>
        <begin position="690"/>
        <end position="772"/>
    </location>
</feature>
<feature type="domain" description="Bromo" evidence="4">
    <location>
        <begin position="301"/>
        <end position="373"/>
    </location>
</feature>
<feature type="region of interest" description="Disordered" evidence="3">
    <location>
        <begin position="1"/>
        <end position="283"/>
    </location>
</feature>
<evidence type="ECO:0000259" key="5">
    <source>
        <dbReference type="PROSITE" id="PS51525"/>
    </source>
</evidence>
<accession>A0A0F7U3S0</accession>
<feature type="compositionally biased region" description="Polar residues" evidence="3">
    <location>
        <begin position="119"/>
        <end position="163"/>
    </location>
</feature>
<keyword evidence="7" id="KW-1185">Reference proteome</keyword>
<dbReference type="InterPro" id="IPR027353">
    <property type="entry name" value="NET_dom"/>
</dbReference>
<dbReference type="CDD" id="cd05499">
    <property type="entry name" value="Bromo_BDF1_2_II"/>
    <property type="match status" value="1"/>
</dbReference>
<feature type="compositionally biased region" description="Polar residues" evidence="3">
    <location>
        <begin position="801"/>
        <end position="814"/>
    </location>
</feature>
<feature type="compositionally biased region" description="Acidic residues" evidence="3">
    <location>
        <begin position="616"/>
        <end position="632"/>
    </location>
</feature>
<feature type="compositionally biased region" description="Basic and acidic residues" evidence="3">
    <location>
        <begin position="605"/>
        <end position="615"/>
    </location>
</feature>